<feature type="region of interest" description="Disordered" evidence="1">
    <location>
        <begin position="81"/>
        <end position="100"/>
    </location>
</feature>
<dbReference type="AlphaFoldDB" id="A0AB34SR90"/>
<name>A0AB34SR90_XANCI</name>
<dbReference type="Proteomes" id="UP000030585">
    <property type="component" value="Unassembled WGS sequence"/>
</dbReference>
<protein>
    <submittedName>
        <fullName evidence="2">Uncharacterized protein</fullName>
    </submittedName>
</protein>
<evidence type="ECO:0000313" key="2">
    <source>
        <dbReference type="EMBL" id="KKW48901.1"/>
    </source>
</evidence>
<accession>A0AB34SR90</accession>
<reference evidence="3" key="1">
    <citation type="submission" date="2015-04" db="EMBL/GenBank/DDBJ databases">
        <title>Genome sequencing of pathogens of bean.</title>
        <authorList>
            <person name="Harrison J."/>
            <person name="Aritua V."/>
            <person name="Sapp M."/>
            <person name="Smith J."/>
            <person name="Studholme D.J."/>
        </authorList>
    </citation>
    <scope>NUCLEOTIDE SEQUENCE [LARGE SCALE GENOMIC DNA]</scope>
    <source>
        <strain evidence="3">NCPPB 1058</strain>
    </source>
</reference>
<feature type="compositionally biased region" description="Low complexity" evidence="1">
    <location>
        <begin position="163"/>
        <end position="174"/>
    </location>
</feature>
<feature type="region of interest" description="Disordered" evidence="1">
    <location>
        <begin position="154"/>
        <end position="261"/>
    </location>
</feature>
<dbReference type="EMBL" id="JSEY02000060">
    <property type="protein sequence ID" value="KKW48901.1"/>
    <property type="molecule type" value="Genomic_DNA"/>
</dbReference>
<organism evidence="2 3">
    <name type="scientific">Xanthomonas citri pv. fuscans</name>
    <dbReference type="NCBI Taxonomy" id="366649"/>
    <lineage>
        <taxon>Bacteria</taxon>
        <taxon>Pseudomonadati</taxon>
        <taxon>Pseudomonadota</taxon>
        <taxon>Gammaproteobacteria</taxon>
        <taxon>Lysobacterales</taxon>
        <taxon>Lysobacteraceae</taxon>
        <taxon>Xanthomonas</taxon>
    </lineage>
</organism>
<evidence type="ECO:0000256" key="1">
    <source>
        <dbReference type="SAM" id="MobiDB-lite"/>
    </source>
</evidence>
<feature type="compositionally biased region" description="Basic residues" evidence="1">
    <location>
        <begin position="251"/>
        <end position="261"/>
    </location>
</feature>
<proteinExistence type="predicted"/>
<dbReference type="RefSeq" id="WP_046735627.1">
    <property type="nucleotide sequence ID" value="NZ_JSEY02000060.1"/>
</dbReference>
<sequence>MRPLSPDSAIIANDLIDHGLADPDSPDQSIADTVNWRRTQHGQDALAQLAEMAPPAWRQRVLPADPTPYRIQEIRQHRLNRASPSMQSAPPAPPPASALSGERAFDPMDFLDIPDTPISASSAPAFQEVANQSELSVPLGEPVYSPAIARAPSSYSHGVGHYPAPSASSLAGLSTHAPVMPAPASTGEGPAVPGLPSQAPGSSTTRPTKKRQKVRDPETGELVSRNTLAKRKKVTDPETGEIVSKAALAGRQKRRLNHPGA</sequence>
<comment type="caution">
    <text evidence="2">The sequence shown here is derived from an EMBL/GenBank/DDBJ whole genome shotgun (WGS) entry which is preliminary data.</text>
</comment>
<gene>
    <name evidence="2" type="ORF">NY98_22900</name>
</gene>
<evidence type="ECO:0000313" key="3">
    <source>
        <dbReference type="Proteomes" id="UP000030585"/>
    </source>
</evidence>